<evidence type="ECO:0000313" key="9">
    <source>
        <dbReference type="Proteomes" id="UP000199437"/>
    </source>
</evidence>
<keyword evidence="3" id="KW-0731">Sigma factor</keyword>
<dbReference type="OrthoDB" id="9798255at2"/>
<dbReference type="SUPFAM" id="SSF88659">
    <property type="entry name" value="Sigma3 and sigma4 domains of RNA polymerase sigma factors"/>
    <property type="match status" value="1"/>
</dbReference>
<dbReference type="GO" id="GO:0003677">
    <property type="term" value="F:DNA binding"/>
    <property type="evidence" value="ECO:0007669"/>
    <property type="project" value="UniProtKB-KW"/>
</dbReference>
<sequence length="179" mass="21189">MLKVRDGQLDQLGLLFERHHKPLYGYFFRLTADGAISEDLVQNVFMRMIKYRHTYKGDGKFTTWMYHMARNLFSDHYRKEKKRGWKEDPEVTDRYLSDGDNAEYRRIQNEELDTLQMALDRLAADKKEILVLSKLQGMRYQDIAEVLELSESAVKVRIFRALKELKAVYEQLETEGIGT</sequence>
<comment type="similarity">
    <text evidence="1">Belongs to the sigma-70 factor family. ECF subfamily.</text>
</comment>
<dbReference type="SUPFAM" id="SSF88946">
    <property type="entry name" value="Sigma2 domain of RNA polymerase sigma factors"/>
    <property type="match status" value="1"/>
</dbReference>
<dbReference type="InterPro" id="IPR013324">
    <property type="entry name" value="RNA_pol_sigma_r3/r4-like"/>
</dbReference>
<dbReference type="InterPro" id="IPR036388">
    <property type="entry name" value="WH-like_DNA-bd_sf"/>
</dbReference>
<dbReference type="Proteomes" id="UP000199437">
    <property type="component" value="Unassembled WGS sequence"/>
</dbReference>
<evidence type="ECO:0000256" key="2">
    <source>
        <dbReference type="ARBA" id="ARBA00023015"/>
    </source>
</evidence>
<protein>
    <submittedName>
        <fullName evidence="8">RNA polymerase sigma-70 factor, ECF subfamily</fullName>
    </submittedName>
</protein>
<keyword evidence="9" id="KW-1185">Reference proteome</keyword>
<dbReference type="NCBIfam" id="TIGR02937">
    <property type="entry name" value="sigma70-ECF"/>
    <property type="match status" value="1"/>
</dbReference>
<dbReference type="RefSeq" id="WP_090257894.1">
    <property type="nucleotide sequence ID" value="NZ_JAPPSP010000001.1"/>
</dbReference>
<dbReference type="Gene3D" id="1.10.10.10">
    <property type="entry name" value="Winged helix-like DNA-binding domain superfamily/Winged helix DNA-binding domain"/>
    <property type="match status" value="1"/>
</dbReference>
<dbReference type="InterPro" id="IPR013325">
    <property type="entry name" value="RNA_pol_sigma_r2"/>
</dbReference>
<accession>A0A1I0NVM3</accession>
<dbReference type="PANTHER" id="PTHR43133">
    <property type="entry name" value="RNA POLYMERASE ECF-TYPE SIGMA FACTO"/>
    <property type="match status" value="1"/>
</dbReference>
<dbReference type="GO" id="GO:0016987">
    <property type="term" value="F:sigma factor activity"/>
    <property type="evidence" value="ECO:0007669"/>
    <property type="project" value="UniProtKB-KW"/>
</dbReference>
<evidence type="ECO:0000313" key="8">
    <source>
        <dbReference type="EMBL" id="SEW05868.1"/>
    </source>
</evidence>
<gene>
    <name evidence="8" type="ORF">SAMN05216290_1512</name>
</gene>
<dbReference type="GO" id="GO:0006352">
    <property type="term" value="P:DNA-templated transcription initiation"/>
    <property type="evidence" value="ECO:0007669"/>
    <property type="project" value="InterPro"/>
</dbReference>
<dbReference type="EMBL" id="FOIR01000001">
    <property type="protein sequence ID" value="SEW05868.1"/>
    <property type="molecule type" value="Genomic_DNA"/>
</dbReference>
<organism evidence="8 9">
    <name type="scientific">Roseivirga pacifica</name>
    <dbReference type="NCBI Taxonomy" id="1267423"/>
    <lineage>
        <taxon>Bacteria</taxon>
        <taxon>Pseudomonadati</taxon>
        <taxon>Bacteroidota</taxon>
        <taxon>Cytophagia</taxon>
        <taxon>Cytophagales</taxon>
        <taxon>Roseivirgaceae</taxon>
        <taxon>Roseivirga</taxon>
    </lineage>
</organism>
<dbReference type="InterPro" id="IPR014284">
    <property type="entry name" value="RNA_pol_sigma-70_dom"/>
</dbReference>
<dbReference type="InterPro" id="IPR007627">
    <property type="entry name" value="RNA_pol_sigma70_r2"/>
</dbReference>
<dbReference type="Pfam" id="PF08281">
    <property type="entry name" value="Sigma70_r4_2"/>
    <property type="match status" value="1"/>
</dbReference>
<evidence type="ECO:0000256" key="5">
    <source>
        <dbReference type="ARBA" id="ARBA00023163"/>
    </source>
</evidence>
<evidence type="ECO:0000256" key="4">
    <source>
        <dbReference type="ARBA" id="ARBA00023125"/>
    </source>
</evidence>
<name>A0A1I0NVM3_9BACT</name>
<dbReference type="InterPro" id="IPR013249">
    <property type="entry name" value="RNA_pol_sigma70_r4_t2"/>
</dbReference>
<dbReference type="STRING" id="1267423.SAMN05216290_1512"/>
<evidence type="ECO:0000259" key="7">
    <source>
        <dbReference type="Pfam" id="PF08281"/>
    </source>
</evidence>
<reference evidence="9" key="1">
    <citation type="submission" date="2016-10" db="EMBL/GenBank/DDBJ databases">
        <authorList>
            <person name="Varghese N."/>
            <person name="Submissions S."/>
        </authorList>
    </citation>
    <scope>NUCLEOTIDE SEQUENCE [LARGE SCALE GENOMIC DNA]</scope>
    <source>
        <strain evidence="9">CGMCC 1.12402</strain>
    </source>
</reference>
<keyword evidence="2" id="KW-0805">Transcription regulation</keyword>
<dbReference type="InterPro" id="IPR039425">
    <property type="entry name" value="RNA_pol_sigma-70-like"/>
</dbReference>
<keyword evidence="4" id="KW-0238">DNA-binding</keyword>
<feature type="domain" description="RNA polymerase sigma factor 70 region 4 type 2" evidence="7">
    <location>
        <begin position="114"/>
        <end position="165"/>
    </location>
</feature>
<dbReference type="Gene3D" id="1.10.1740.10">
    <property type="match status" value="1"/>
</dbReference>
<dbReference type="PANTHER" id="PTHR43133:SF52">
    <property type="entry name" value="ECF RNA POLYMERASE SIGMA FACTOR SIGL"/>
    <property type="match status" value="1"/>
</dbReference>
<proteinExistence type="inferred from homology"/>
<evidence type="ECO:0000256" key="1">
    <source>
        <dbReference type="ARBA" id="ARBA00010641"/>
    </source>
</evidence>
<feature type="domain" description="RNA polymerase sigma-70 region 2" evidence="6">
    <location>
        <begin position="15"/>
        <end position="82"/>
    </location>
</feature>
<dbReference type="Pfam" id="PF04542">
    <property type="entry name" value="Sigma70_r2"/>
    <property type="match status" value="1"/>
</dbReference>
<evidence type="ECO:0000256" key="3">
    <source>
        <dbReference type="ARBA" id="ARBA00023082"/>
    </source>
</evidence>
<dbReference type="CDD" id="cd06171">
    <property type="entry name" value="Sigma70_r4"/>
    <property type="match status" value="1"/>
</dbReference>
<dbReference type="AlphaFoldDB" id="A0A1I0NVM3"/>
<evidence type="ECO:0000259" key="6">
    <source>
        <dbReference type="Pfam" id="PF04542"/>
    </source>
</evidence>
<keyword evidence="5" id="KW-0804">Transcription</keyword>